<accession>A0A150JH10</accession>
<dbReference type="EMBL" id="LNJE01000003">
    <property type="protein sequence ID" value="KYC58318.1"/>
    <property type="molecule type" value="Genomic_DNA"/>
</dbReference>
<dbReference type="PATRIC" id="fig|1706435.3.peg.327"/>
<dbReference type="Proteomes" id="UP000092420">
    <property type="component" value="Unassembled WGS sequence"/>
</dbReference>
<evidence type="ECO:0008006" key="4">
    <source>
        <dbReference type="Google" id="ProtNLM"/>
    </source>
</evidence>
<sequence length="198" mass="22364">MRCNECEDSFCMEGINCYSKDIQIYAENEIKKEENHNFYITSTELEVDAYMKLPRVLELIEFSKRMNYKKLGIASCIGLKNESQILTSLLQEKGFEVSLAICKAHGIGKGDFGVVKTLSNNLSESACNPVGQAKLLEKEGTEFNIVVGLCVGHDSLFIKYSKAPTTVLIVKDRILAHNPIGALYSNYWIKKIKNYKFE</sequence>
<name>A0A150JMJ1_9EURY</name>
<evidence type="ECO:0000313" key="3">
    <source>
        <dbReference type="Proteomes" id="UP000092420"/>
    </source>
</evidence>
<gene>
    <name evidence="1" type="ORF">AN188_00591</name>
    <name evidence="2" type="ORF">APG09_00337</name>
</gene>
<proteinExistence type="predicted"/>
<accession>A0A150JDH4</accession>
<comment type="caution">
    <text evidence="2">The sequence shown here is derived from an EMBL/GenBank/DDBJ whole genome shotgun (WGS) entry which is preliminary data.</text>
</comment>
<reference evidence="2 3" key="1">
    <citation type="journal article" date="2016" name="ISME J.">
        <title>Chasing the elusive Euryarchaeota class WSA2: genomes reveal a uniquely fastidious methyl-reducing methanogen.</title>
        <authorList>
            <person name="Nobu M.K."/>
            <person name="Narihiro T."/>
            <person name="Kuroda K."/>
            <person name="Mei R."/>
            <person name="Liu W.T."/>
        </authorList>
    </citation>
    <scope>NUCLEOTIDE SEQUENCE [LARGE SCALE GENOMIC DNA]</scope>
    <source>
        <strain evidence="1">ADurb1013_Bin02101</strain>
        <strain evidence="2">ADurb1213_Bin02801</strain>
    </source>
</reference>
<dbReference type="EMBL" id="LNJB01000005">
    <property type="protein sequence ID" value="KYC54964.1"/>
    <property type="molecule type" value="Genomic_DNA"/>
</dbReference>
<dbReference type="PATRIC" id="fig|1706433.3.peg.590"/>
<dbReference type="AlphaFoldDB" id="A0A150JMJ1"/>
<accession>A0A150JMJ1</accession>
<protein>
    <recommendedName>
        <fullName evidence="4">Metal-binding protein</fullName>
    </recommendedName>
</protein>
<dbReference type="InterPro" id="IPR014997">
    <property type="entry name" value="DUF1847"/>
</dbReference>
<dbReference type="Pfam" id="PF08901">
    <property type="entry name" value="DUF1847"/>
    <property type="match status" value="1"/>
</dbReference>
<evidence type="ECO:0000313" key="1">
    <source>
        <dbReference type="EMBL" id="KYC54964.1"/>
    </source>
</evidence>
<evidence type="ECO:0000313" key="2">
    <source>
        <dbReference type="EMBL" id="KYC58318.1"/>
    </source>
</evidence>
<organism evidence="2">
    <name type="scientific">Candidatus Methanofastidiosum methylothiophilum</name>
    <dbReference type="NCBI Taxonomy" id="1705564"/>
    <lineage>
        <taxon>Archaea</taxon>
        <taxon>Methanobacteriati</taxon>
        <taxon>Methanobacteriota</taxon>
        <taxon>Stenosarchaea group</taxon>
        <taxon>Candidatus Methanofastidiosia</taxon>
        <taxon>Candidatus Methanofastidiosales</taxon>
        <taxon>Candidatus Methanofastidiosaceae</taxon>
        <taxon>Candidatus Methanofastidiosum</taxon>
    </lineage>
</organism>